<evidence type="ECO:0000313" key="2">
    <source>
        <dbReference type="EMBL" id="KAG2410507.1"/>
    </source>
</evidence>
<accession>A0A8T0LES4</accession>
<dbReference type="EMBL" id="JABFOF010000001">
    <property type="protein sequence ID" value="KAG2410507.1"/>
    <property type="molecule type" value="Genomic_DNA"/>
</dbReference>
<dbReference type="Proteomes" id="UP000743370">
    <property type="component" value="Unassembled WGS sequence"/>
</dbReference>
<dbReference type="AlphaFoldDB" id="A0A8T0LES4"/>
<gene>
    <name evidence="2" type="ORF">HKW66_Vig0011720</name>
</gene>
<feature type="region of interest" description="Disordered" evidence="1">
    <location>
        <begin position="67"/>
        <end position="110"/>
    </location>
</feature>
<proteinExistence type="predicted"/>
<evidence type="ECO:0000313" key="3">
    <source>
        <dbReference type="Proteomes" id="UP000743370"/>
    </source>
</evidence>
<organism evidence="2 3">
    <name type="scientific">Phaseolus angularis</name>
    <name type="common">Azuki bean</name>
    <name type="synonym">Vigna angularis</name>
    <dbReference type="NCBI Taxonomy" id="3914"/>
    <lineage>
        <taxon>Eukaryota</taxon>
        <taxon>Viridiplantae</taxon>
        <taxon>Streptophyta</taxon>
        <taxon>Embryophyta</taxon>
        <taxon>Tracheophyta</taxon>
        <taxon>Spermatophyta</taxon>
        <taxon>Magnoliopsida</taxon>
        <taxon>eudicotyledons</taxon>
        <taxon>Gunneridae</taxon>
        <taxon>Pentapetalae</taxon>
        <taxon>rosids</taxon>
        <taxon>fabids</taxon>
        <taxon>Fabales</taxon>
        <taxon>Fabaceae</taxon>
        <taxon>Papilionoideae</taxon>
        <taxon>50 kb inversion clade</taxon>
        <taxon>NPAAA clade</taxon>
        <taxon>indigoferoid/millettioid clade</taxon>
        <taxon>Phaseoleae</taxon>
        <taxon>Vigna</taxon>
    </lineage>
</organism>
<protein>
    <submittedName>
        <fullName evidence="2">Uncharacterized protein</fullName>
    </submittedName>
</protein>
<comment type="caution">
    <text evidence="2">The sequence shown here is derived from an EMBL/GenBank/DDBJ whole genome shotgun (WGS) entry which is preliminary data.</text>
</comment>
<reference evidence="2 3" key="1">
    <citation type="submission" date="2020-05" db="EMBL/GenBank/DDBJ databases">
        <title>Vigna angularis (adzuki bean) Var. LongXiaoDou No. 4 denovo assembly.</title>
        <authorList>
            <person name="Xiang H."/>
        </authorList>
    </citation>
    <scope>NUCLEOTIDE SEQUENCE [LARGE SCALE GENOMIC DNA]</scope>
    <source>
        <tissue evidence="2">Leaf</tissue>
    </source>
</reference>
<evidence type="ECO:0000256" key="1">
    <source>
        <dbReference type="SAM" id="MobiDB-lite"/>
    </source>
</evidence>
<feature type="compositionally biased region" description="Pro residues" evidence="1">
    <location>
        <begin position="75"/>
        <end position="110"/>
    </location>
</feature>
<sequence>MTVEGPPPPEESRSKVVSAAALAGPDIGRAAGRGIPPAPVVQAQPAQCAAVSWRSAGYVSTGADARAIRSSPMARGPPPPMPPGQFVPPRPGGGPPQFSVPPPQFGQRPMGPPPPRQMILVRPSASVFVLEFAFEKFTVKTDLCLVEFTVIILVRLSASVFVLEFAFEKCSN</sequence>
<name>A0A8T0LES4_PHAAN</name>